<dbReference type="AlphaFoldDB" id="A0A3B0UHE8"/>
<dbReference type="EMBL" id="UOET01000518">
    <property type="protein sequence ID" value="VAW30455.1"/>
    <property type="molecule type" value="Genomic_DNA"/>
</dbReference>
<proteinExistence type="predicted"/>
<accession>A0A3B0UHE8</accession>
<sequence>MDYYKTANKLEKLNFGDTYHIYNKAISQEKL</sequence>
<feature type="non-terminal residue" evidence="1">
    <location>
        <position position="31"/>
    </location>
</feature>
<name>A0A3B0UHE8_9ZZZZ</name>
<organism evidence="1">
    <name type="scientific">hydrothermal vent metagenome</name>
    <dbReference type="NCBI Taxonomy" id="652676"/>
    <lineage>
        <taxon>unclassified sequences</taxon>
        <taxon>metagenomes</taxon>
        <taxon>ecological metagenomes</taxon>
    </lineage>
</organism>
<evidence type="ECO:0000313" key="1">
    <source>
        <dbReference type="EMBL" id="VAW30455.1"/>
    </source>
</evidence>
<reference evidence="1" key="1">
    <citation type="submission" date="2018-06" db="EMBL/GenBank/DDBJ databases">
        <authorList>
            <person name="Zhirakovskaya E."/>
        </authorList>
    </citation>
    <scope>NUCLEOTIDE SEQUENCE</scope>
</reference>
<gene>
    <name evidence="1" type="ORF">MNBD_BACTEROID07-1983</name>
</gene>
<protein>
    <submittedName>
        <fullName evidence="1">Uncharacterized protein</fullName>
    </submittedName>
</protein>